<evidence type="ECO:0000256" key="2">
    <source>
        <dbReference type="ARBA" id="ARBA00022553"/>
    </source>
</evidence>
<dbReference type="InterPro" id="IPR006709">
    <property type="entry name" value="SSU_processome_Utp14"/>
</dbReference>
<feature type="compositionally biased region" description="Polar residues" evidence="4">
    <location>
        <begin position="603"/>
        <end position="618"/>
    </location>
</feature>
<evidence type="ECO:0000256" key="3">
    <source>
        <dbReference type="ARBA" id="ARBA00023242"/>
    </source>
</evidence>
<dbReference type="Proteomes" id="UP001341281">
    <property type="component" value="Chromosome 02"/>
</dbReference>
<feature type="compositionally biased region" description="Basic residues" evidence="4">
    <location>
        <begin position="1"/>
        <end position="24"/>
    </location>
</feature>
<dbReference type="PANTHER" id="PTHR14150:SF12">
    <property type="entry name" value="U3 SMALL NUCLEOLAR RNA-ASSOCIATED PROTEIN 14 HOMOLOG A"/>
    <property type="match status" value="1"/>
</dbReference>
<feature type="compositionally biased region" description="Acidic residues" evidence="4">
    <location>
        <begin position="85"/>
        <end position="116"/>
    </location>
</feature>
<evidence type="ECO:0008006" key="7">
    <source>
        <dbReference type="Google" id="ProtNLM"/>
    </source>
</evidence>
<dbReference type="EMBL" id="CP144746">
    <property type="protein sequence ID" value="WVZ56886.1"/>
    <property type="molecule type" value="Genomic_DNA"/>
</dbReference>
<feature type="region of interest" description="Disordered" evidence="4">
    <location>
        <begin position="397"/>
        <end position="434"/>
    </location>
</feature>
<keyword evidence="2" id="KW-0597">Phosphoprotein</keyword>
<reference evidence="5 6" key="1">
    <citation type="submission" date="2024-02" db="EMBL/GenBank/DDBJ databases">
        <title>High-quality chromosome-scale genome assembly of Pensacola bahiagrass (Paspalum notatum Flugge var. saurae).</title>
        <authorList>
            <person name="Vega J.M."/>
            <person name="Podio M."/>
            <person name="Orjuela J."/>
            <person name="Siena L.A."/>
            <person name="Pessino S.C."/>
            <person name="Combes M.C."/>
            <person name="Mariac C."/>
            <person name="Albertini E."/>
            <person name="Pupilli F."/>
            <person name="Ortiz J.P.A."/>
            <person name="Leblanc O."/>
        </authorList>
    </citation>
    <scope>NUCLEOTIDE SEQUENCE [LARGE SCALE GENOMIC DNA]</scope>
    <source>
        <strain evidence="5">R1</strain>
        <tissue evidence="5">Leaf</tissue>
    </source>
</reference>
<protein>
    <recommendedName>
        <fullName evidence="7">U3 small nucleolar RNA-associated protein 14</fullName>
    </recommendedName>
</protein>
<keyword evidence="3" id="KW-0539">Nucleus</keyword>
<dbReference type="Pfam" id="PF04615">
    <property type="entry name" value="Utp14"/>
    <property type="match status" value="1"/>
</dbReference>
<dbReference type="AlphaFoldDB" id="A0AAQ3Q0D6"/>
<feature type="region of interest" description="Disordered" evidence="4">
    <location>
        <begin position="598"/>
        <end position="645"/>
    </location>
</feature>
<organism evidence="5 6">
    <name type="scientific">Paspalum notatum var. saurae</name>
    <dbReference type="NCBI Taxonomy" id="547442"/>
    <lineage>
        <taxon>Eukaryota</taxon>
        <taxon>Viridiplantae</taxon>
        <taxon>Streptophyta</taxon>
        <taxon>Embryophyta</taxon>
        <taxon>Tracheophyta</taxon>
        <taxon>Spermatophyta</taxon>
        <taxon>Magnoliopsida</taxon>
        <taxon>Liliopsida</taxon>
        <taxon>Poales</taxon>
        <taxon>Poaceae</taxon>
        <taxon>PACMAD clade</taxon>
        <taxon>Panicoideae</taxon>
        <taxon>Andropogonodae</taxon>
        <taxon>Paspaleae</taxon>
        <taxon>Paspalinae</taxon>
        <taxon>Paspalum</taxon>
    </lineage>
</organism>
<feature type="compositionally biased region" description="Acidic residues" evidence="4">
    <location>
        <begin position="527"/>
        <end position="537"/>
    </location>
</feature>
<keyword evidence="6" id="KW-1185">Reference proteome</keyword>
<sequence length="856" mass="97887">MPKKPTMRRGKPTPGPGKRRRHGPRLPTSMRRELDAMGPGPAHGSDDEEGSDAGIEDVYEYEEGVPEEEAGKNGRYDDVAKYEYEFDSDASDADEDVPSEEGEDMEEDDIDDGDDEEKQIRILQETTGMPREAFDGKKRKQALELPLQHGDGDGPVTIHDLLDNIQGKPGYSKVRKRLQQQERKTMTVLAPLPKVERDKIERKVAYKASNKELTKWEQPVKMNREATTLTFENDTNLGVNTVAAIASEFKPRTEFEKRIAEITQSAEIIEAHKNDGARILELNKIDVEDVRERQNRLAKMRSLLFRHEMKAKRVKKIKSRTYHRMLKKDKLKAASADIEADPEAVKEYARKQEFERAEERMTLRHKNTSKWSRRIIERGLTVQDEGTRAAIAAQLQKHAHLTRKMNSTKDDSSSEESSDENEDESDSEAKILNKGKEKIRKVLEEYNEIPNSGVFSLPFMERAMKKREEATYEEARQALEEYDDSLRKLEDDDTEHNEDSYKVAGKRTFGPVKNAHEEVKKRKLEDTENISDSEYDSDTARHLSNNEVITKHDDIQPGSALLDDEPQNDLYKNFSDIIKNPGPKTTFEVGMLAGDSWKKVKSSKGNGQRNVDGSTNKSKVLVPSIVDPKLKQQDHNSDSDSEEDMVEGFLTISDRKEKYELPSQADLICQAFAGDDVEAEFEKDKMDVLNEENPEPEKPALVPGWGQWTDIQQKKGLPSWMLKEHEIAKRNREEALKRRKDSKLKHVIISEHVDKKVEKYLARNLPFPYTSKDVYEQSIRMPIGPDFNPTTSISALTRPAIVKKPGVIIKPIQYEEVNPHEKPNELKRVIQRAIPNRNAKKASAKQGKRVTTQKRK</sequence>
<dbReference type="PANTHER" id="PTHR14150">
    <property type="entry name" value="U3 SMALL NUCLEOLAR RNA-ASSOCIATED PROTEIN 14"/>
    <property type="match status" value="1"/>
</dbReference>
<gene>
    <name evidence="5" type="ORF">U9M48_007356</name>
</gene>
<evidence type="ECO:0000313" key="6">
    <source>
        <dbReference type="Proteomes" id="UP001341281"/>
    </source>
</evidence>
<proteinExistence type="predicted"/>
<feature type="compositionally biased region" description="Basic residues" evidence="4">
    <location>
        <begin position="838"/>
        <end position="856"/>
    </location>
</feature>
<feature type="compositionally biased region" description="Basic and acidic residues" evidence="4">
    <location>
        <begin position="514"/>
        <end position="526"/>
    </location>
</feature>
<evidence type="ECO:0000256" key="4">
    <source>
        <dbReference type="SAM" id="MobiDB-lite"/>
    </source>
</evidence>
<feature type="region of interest" description="Disordered" evidence="4">
    <location>
        <begin position="488"/>
        <end position="567"/>
    </location>
</feature>
<feature type="region of interest" description="Disordered" evidence="4">
    <location>
        <begin position="1"/>
        <end position="116"/>
    </location>
</feature>
<dbReference type="GO" id="GO:0032040">
    <property type="term" value="C:small-subunit processome"/>
    <property type="evidence" value="ECO:0007669"/>
    <property type="project" value="InterPro"/>
</dbReference>
<feature type="compositionally biased region" description="Acidic residues" evidence="4">
    <location>
        <begin position="413"/>
        <end position="426"/>
    </location>
</feature>
<comment type="subcellular location">
    <subcellularLocation>
        <location evidence="1">Nucleus</location>
        <location evidence="1">Nucleolus</location>
    </subcellularLocation>
</comment>
<dbReference type="GO" id="GO:0006364">
    <property type="term" value="P:rRNA processing"/>
    <property type="evidence" value="ECO:0007669"/>
    <property type="project" value="InterPro"/>
</dbReference>
<feature type="compositionally biased region" description="Basic and acidic residues" evidence="4">
    <location>
        <begin position="69"/>
        <end position="84"/>
    </location>
</feature>
<evidence type="ECO:0000256" key="1">
    <source>
        <dbReference type="ARBA" id="ARBA00004604"/>
    </source>
</evidence>
<feature type="region of interest" description="Disordered" evidence="4">
    <location>
        <begin position="833"/>
        <end position="856"/>
    </location>
</feature>
<name>A0AAQ3Q0D6_PASNO</name>
<accession>A0AAQ3Q0D6</accession>
<feature type="compositionally biased region" description="Basic and acidic residues" evidence="4">
    <location>
        <begin position="628"/>
        <end position="638"/>
    </location>
</feature>
<feature type="compositionally biased region" description="Acidic residues" evidence="4">
    <location>
        <begin position="46"/>
        <end position="68"/>
    </location>
</feature>
<evidence type="ECO:0000313" key="5">
    <source>
        <dbReference type="EMBL" id="WVZ56886.1"/>
    </source>
</evidence>